<reference evidence="4 5" key="1">
    <citation type="journal article" date="2018" name="BMC Genomics">
        <title>The genome of Naegleria lovaniensis, the basis for a comparative approach to unravel pathogenicity factors of the human pathogenic amoeba N. fowleri.</title>
        <authorList>
            <person name="Liechti N."/>
            <person name="Schurch N."/>
            <person name="Bruggmann R."/>
            <person name="Wittwer M."/>
        </authorList>
    </citation>
    <scope>NUCLEOTIDE SEQUENCE [LARGE SCALE GENOMIC DNA]</scope>
    <source>
        <strain evidence="4 5">ATCC 30569</strain>
    </source>
</reference>
<dbReference type="EMBL" id="PYSW02000013">
    <property type="protein sequence ID" value="KAG2387447.1"/>
    <property type="molecule type" value="Genomic_DNA"/>
</dbReference>
<dbReference type="Gene3D" id="3.20.20.80">
    <property type="entry name" value="Glycosidases"/>
    <property type="match status" value="1"/>
</dbReference>
<evidence type="ECO:0000313" key="5">
    <source>
        <dbReference type="Proteomes" id="UP000816034"/>
    </source>
</evidence>
<dbReference type="GO" id="GO:0016998">
    <property type="term" value="P:cell wall macromolecule catabolic process"/>
    <property type="evidence" value="ECO:0007669"/>
    <property type="project" value="InterPro"/>
</dbReference>
<keyword evidence="5" id="KW-1185">Reference proteome</keyword>
<dbReference type="GO" id="GO:0007165">
    <property type="term" value="P:signal transduction"/>
    <property type="evidence" value="ECO:0007669"/>
    <property type="project" value="TreeGrafter"/>
</dbReference>
<dbReference type="Pfam" id="PF01183">
    <property type="entry name" value="Glyco_hydro_25"/>
    <property type="match status" value="1"/>
</dbReference>
<dbReference type="InterPro" id="IPR002053">
    <property type="entry name" value="Glyco_hydro_25"/>
</dbReference>
<dbReference type="SUPFAM" id="SSF51445">
    <property type="entry name" value="(Trans)glycosidases"/>
    <property type="match status" value="1"/>
</dbReference>
<accession>A0AA88KRP6</accession>
<feature type="chain" id="PRO_5041633819" description="Lysozyme" evidence="3">
    <location>
        <begin position="30"/>
        <end position="201"/>
    </location>
</feature>
<dbReference type="GO" id="GO:0003796">
    <property type="term" value="F:lysozyme activity"/>
    <property type="evidence" value="ECO:0007669"/>
    <property type="project" value="InterPro"/>
</dbReference>
<dbReference type="PANTHER" id="PTHR23208">
    <property type="entry name" value="LYSOZYME PROTEIN"/>
    <property type="match status" value="1"/>
</dbReference>
<keyword evidence="2 3" id="KW-0732">Signal</keyword>
<evidence type="ECO:0008006" key="6">
    <source>
        <dbReference type="Google" id="ProtNLM"/>
    </source>
</evidence>
<dbReference type="InterPro" id="IPR017853">
    <property type="entry name" value="GH"/>
</dbReference>
<dbReference type="AlphaFoldDB" id="A0AA88KRP6"/>
<evidence type="ECO:0000256" key="3">
    <source>
        <dbReference type="SAM" id="SignalP"/>
    </source>
</evidence>
<dbReference type="PROSITE" id="PS51904">
    <property type="entry name" value="GLYCOSYL_HYDROL_F25_2"/>
    <property type="match status" value="1"/>
</dbReference>
<dbReference type="Proteomes" id="UP000816034">
    <property type="component" value="Unassembled WGS sequence"/>
</dbReference>
<dbReference type="GO" id="GO:0009253">
    <property type="term" value="P:peptidoglycan catabolic process"/>
    <property type="evidence" value="ECO:0007669"/>
    <property type="project" value="InterPro"/>
</dbReference>
<comment type="similarity">
    <text evidence="1">Belongs to the glycosyl hydrolase 25 family.</text>
</comment>
<organism evidence="4 5">
    <name type="scientific">Naegleria lovaniensis</name>
    <name type="common">Amoeba</name>
    <dbReference type="NCBI Taxonomy" id="51637"/>
    <lineage>
        <taxon>Eukaryota</taxon>
        <taxon>Discoba</taxon>
        <taxon>Heterolobosea</taxon>
        <taxon>Tetramitia</taxon>
        <taxon>Eutetramitia</taxon>
        <taxon>Vahlkampfiidae</taxon>
        <taxon>Naegleria</taxon>
    </lineage>
</organism>
<dbReference type="RefSeq" id="XP_044551439.1">
    <property type="nucleotide sequence ID" value="XM_044691123.1"/>
</dbReference>
<name>A0AA88KRP6_NAELO</name>
<protein>
    <recommendedName>
        <fullName evidence="6">Lysozyme</fullName>
    </recommendedName>
</protein>
<dbReference type="PANTHER" id="PTHR23208:SF36">
    <property type="entry name" value="LYSOZYME-RELATED"/>
    <property type="match status" value="1"/>
</dbReference>
<dbReference type="GeneID" id="68094235"/>
<evidence type="ECO:0000256" key="2">
    <source>
        <dbReference type="ARBA" id="ARBA00022729"/>
    </source>
</evidence>
<feature type="signal peptide" evidence="3">
    <location>
        <begin position="1"/>
        <end position="29"/>
    </location>
</feature>
<gene>
    <name evidence="4" type="ORF">C9374_001779</name>
</gene>
<evidence type="ECO:0000256" key="1">
    <source>
        <dbReference type="ARBA" id="ARBA00010646"/>
    </source>
</evidence>
<comment type="caution">
    <text evidence="4">The sequence shown here is derived from an EMBL/GenBank/DDBJ whole genome shotgun (WGS) entry which is preliminary data.</text>
</comment>
<proteinExistence type="inferred from homology"/>
<sequence>MKFHVVFCAVAALVLLGFLNALMDSKVEATLGLDLSYFQGDVPQSSWNCLKQNGREFAIIQAQTQSGHVNPYIVNDINRAKAAGIKYVDIYIFPNVNMDPAEQVRNTVSFIKQNGGTFGQIWIDVEGPQYWSSSCNNNVAFISKMVNAGHAAGYPTHIYTSNSQWQPITCGSTAFSHLQLWYAHYDGRASFDDFYAFGKWL</sequence>
<evidence type="ECO:0000313" key="4">
    <source>
        <dbReference type="EMBL" id="KAG2387447.1"/>
    </source>
</evidence>
<dbReference type="InterPro" id="IPR051595">
    <property type="entry name" value="GH25_Enzymes"/>
</dbReference>